<reference evidence="1" key="1">
    <citation type="submission" date="2015-07" db="EMBL/GenBank/DDBJ databases">
        <title>Draft Genome Sequences of Anaerolinea thermolimosa IMO-1, Bellilinea caldifistulae GOMI-1, Leptolinea tardivitalis YMTK-2, Levilinea saccharolytica KIBI-1,Longilinea arvoryzae KOME-1, Previously Described as Members of the Anaerolineaceae (Chloroflexi).</title>
        <authorList>
            <person name="Sekiguchi Y."/>
            <person name="Ohashi A."/>
            <person name="Matsuura N."/>
            <person name="Tourlousse M.D."/>
        </authorList>
    </citation>
    <scope>NUCLEOTIDE SEQUENCE [LARGE SCALE GENOMIC DNA]</scope>
    <source>
        <strain evidence="1">KOME-1</strain>
    </source>
</reference>
<dbReference type="STRING" id="360412.LARV_03894"/>
<dbReference type="Pfam" id="PF13366">
    <property type="entry name" value="PDDEXK_3"/>
    <property type="match status" value="1"/>
</dbReference>
<dbReference type="Proteomes" id="UP000055060">
    <property type="component" value="Unassembled WGS sequence"/>
</dbReference>
<evidence type="ECO:0000313" key="1">
    <source>
        <dbReference type="EMBL" id="GAP16098.1"/>
    </source>
</evidence>
<accession>A0A0K8MXW9</accession>
<proteinExistence type="predicted"/>
<keyword evidence="2" id="KW-1185">Reference proteome</keyword>
<organism evidence="1">
    <name type="scientific">Longilinea arvoryzae</name>
    <dbReference type="NCBI Taxonomy" id="360412"/>
    <lineage>
        <taxon>Bacteria</taxon>
        <taxon>Bacillati</taxon>
        <taxon>Chloroflexota</taxon>
        <taxon>Anaerolineae</taxon>
        <taxon>Anaerolineales</taxon>
        <taxon>Anaerolineaceae</taxon>
        <taxon>Longilinea</taxon>
    </lineage>
</organism>
<gene>
    <name evidence="1" type="ORF">LARV_03894</name>
</gene>
<dbReference type="EMBL" id="DF967973">
    <property type="protein sequence ID" value="GAP16098.1"/>
    <property type="molecule type" value="Genomic_DNA"/>
</dbReference>
<dbReference type="AlphaFoldDB" id="A0A0K8MXW9"/>
<dbReference type="NCBIfam" id="TIGR04256">
    <property type="entry name" value="GxxExxY"/>
    <property type="match status" value="1"/>
</dbReference>
<sequence>MISVAISSGVNMTDPLTHAIIGAAIEVHRVLGPGLLESIYEEALCIEFDRRGINYQRQVAVDVWYKDQVIKGQRLDILVGGEVVVELKSMSAMPDFVTAQALSYLKATGLKRALIINFGQKILVDGVRRISL</sequence>
<dbReference type="InterPro" id="IPR026350">
    <property type="entry name" value="GxxExxY"/>
</dbReference>
<evidence type="ECO:0000313" key="2">
    <source>
        <dbReference type="Proteomes" id="UP000055060"/>
    </source>
</evidence>
<protein>
    <submittedName>
        <fullName evidence="1">PD-(D/E)XK nuclease superfamily</fullName>
    </submittedName>
</protein>
<name>A0A0K8MXW9_9CHLR</name>